<proteinExistence type="predicted"/>
<dbReference type="GO" id="GO:0005634">
    <property type="term" value="C:nucleus"/>
    <property type="evidence" value="ECO:0007669"/>
    <property type="project" value="TreeGrafter"/>
</dbReference>
<dbReference type="AlphaFoldDB" id="A0A9Q3FXM6"/>
<dbReference type="PANTHER" id="PTHR20973">
    <property type="entry name" value="NON-SMC ELEMENT 1-RELATED"/>
    <property type="match status" value="1"/>
</dbReference>
<organism evidence="2 3">
    <name type="scientific">Austropuccinia psidii MF-1</name>
    <dbReference type="NCBI Taxonomy" id="1389203"/>
    <lineage>
        <taxon>Eukaryota</taxon>
        <taxon>Fungi</taxon>
        <taxon>Dikarya</taxon>
        <taxon>Basidiomycota</taxon>
        <taxon>Pucciniomycotina</taxon>
        <taxon>Pucciniomycetes</taxon>
        <taxon>Pucciniales</taxon>
        <taxon>Sphaerophragmiaceae</taxon>
        <taxon>Austropuccinia</taxon>
    </lineage>
</organism>
<protein>
    <submittedName>
        <fullName evidence="2">Uncharacterized protein</fullName>
    </submittedName>
</protein>
<accession>A0A9Q3FXM6</accession>
<dbReference type="InterPro" id="IPR011513">
    <property type="entry name" value="Nse1"/>
</dbReference>
<evidence type="ECO:0000256" key="1">
    <source>
        <dbReference type="SAM" id="MobiDB-lite"/>
    </source>
</evidence>
<dbReference type="EMBL" id="AVOT02050743">
    <property type="protein sequence ID" value="MBW0545788.1"/>
    <property type="molecule type" value="Genomic_DNA"/>
</dbReference>
<dbReference type="OrthoDB" id="185455at2759"/>
<dbReference type="GO" id="GO:0030915">
    <property type="term" value="C:Smc5-Smc6 complex"/>
    <property type="evidence" value="ECO:0007669"/>
    <property type="project" value="InterPro"/>
</dbReference>
<dbReference type="GO" id="GO:0000724">
    <property type="term" value="P:double-strand break repair via homologous recombination"/>
    <property type="evidence" value="ECO:0007669"/>
    <property type="project" value="TreeGrafter"/>
</dbReference>
<dbReference type="SUPFAM" id="SSF57850">
    <property type="entry name" value="RING/U-box"/>
    <property type="match status" value="1"/>
</dbReference>
<sequence length="144" mass="15982">MLETPLKKVMRKNIIGFSWLSLSKNGFYTLSACAQLELKAYLMENYGKDEQPPVCASCWEVVMRGFKCPKAMHEACVINNARQSNACPACKSFEQRIGESAPLAPYAVSAEEDESESLPTSQCHSGILLPEEEDIKPDFQPDSS</sequence>
<evidence type="ECO:0000313" key="2">
    <source>
        <dbReference type="EMBL" id="MBW0545788.1"/>
    </source>
</evidence>
<feature type="region of interest" description="Disordered" evidence="1">
    <location>
        <begin position="106"/>
        <end position="144"/>
    </location>
</feature>
<comment type="caution">
    <text evidence="2">The sequence shown here is derived from an EMBL/GenBank/DDBJ whole genome shotgun (WGS) entry which is preliminary data.</text>
</comment>
<gene>
    <name evidence="2" type="ORF">O181_085503</name>
</gene>
<name>A0A9Q3FXM6_9BASI</name>
<dbReference type="Proteomes" id="UP000765509">
    <property type="component" value="Unassembled WGS sequence"/>
</dbReference>
<dbReference type="GO" id="GO:0004842">
    <property type="term" value="F:ubiquitin-protein transferase activity"/>
    <property type="evidence" value="ECO:0007669"/>
    <property type="project" value="TreeGrafter"/>
</dbReference>
<reference evidence="2" key="1">
    <citation type="submission" date="2021-03" db="EMBL/GenBank/DDBJ databases">
        <title>Draft genome sequence of rust myrtle Austropuccinia psidii MF-1, a brazilian biotype.</title>
        <authorList>
            <person name="Quecine M.C."/>
            <person name="Pachon D.M.R."/>
            <person name="Bonatelli M.L."/>
            <person name="Correr F.H."/>
            <person name="Franceschini L.M."/>
            <person name="Leite T.F."/>
            <person name="Margarido G.R.A."/>
            <person name="Almeida C.A."/>
            <person name="Ferrarezi J.A."/>
            <person name="Labate C.A."/>
        </authorList>
    </citation>
    <scope>NUCLEOTIDE SEQUENCE</scope>
    <source>
        <strain evidence="2">MF-1</strain>
    </source>
</reference>
<keyword evidence="3" id="KW-1185">Reference proteome</keyword>
<evidence type="ECO:0000313" key="3">
    <source>
        <dbReference type="Proteomes" id="UP000765509"/>
    </source>
</evidence>
<dbReference type="PANTHER" id="PTHR20973:SF0">
    <property type="entry name" value="NON-STRUCTURAL MAINTENANCE OF CHROMOSOMES ELEMENT 1 HOMOLOG"/>
    <property type="match status" value="1"/>
</dbReference>